<keyword evidence="2" id="KW-0472">Membrane</keyword>
<dbReference type="EMBL" id="JAZHXJ010000372">
    <property type="protein sequence ID" value="KAL1862965.1"/>
    <property type="molecule type" value="Genomic_DNA"/>
</dbReference>
<gene>
    <name evidence="3" type="ORF">VTK73DRAFT_6576</name>
</gene>
<organism evidence="3 4">
    <name type="scientific">Phialemonium thermophilum</name>
    <dbReference type="NCBI Taxonomy" id="223376"/>
    <lineage>
        <taxon>Eukaryota</taxon>
        <taxon>Fungi</taxon>
        <taxon>Dikarya</taxon>
        <taxon>Ascomycota</taxon>
        <taxon>Pezizomycotina</taxon>
        <taxon>Sordariomycetes</taxon>
        <taxon>Sordariomycetidae</taxon>
        <taxon>Cephalothecales</taxon>
        <taxon>Cephalothecaceae</taxon>
        <taxon>Phialemonium</taxon>
    </lineage>
</organism>
<feature type="transmembrane region" description="Helical" evidence="2">
    <location>
        <begin position="93"/>
        <end position="110"/>
    </location>
</feature>
<dbReference type="Proteomes" id="UP001586593">
    <property type="component" value="Unassembled WGS sequence"/>
</dbReference>
<feature type="compositionally biased region" description="Basic and acidic residues" evidence="1">
    <location>
        <begin position="1"/>
        <end position="12"/>
    </location>
</feature>
<keyword evidence="2" id="KW-0812">Transmembrane</keyword>
<feature type="transmembrane region" description="Helical" evidence="2">
    <location>
        <begin position="283"/>
        <end position="302"/>
    </location>
</feature>
<keyword evidence="2" id="KW-1133">Transmembrane helix</keyword>
<evidence type="ECO:0000256" key="2">
    <source>
        <dbReference type="SAM" id="Phobius"/>
    </source>
</evidence>
<name>A0ABR3WJV8_9PEZI</name>
<comment type="caution">
    <text evidence="3">The sequence shown here is derived from an EMBL/GenBank/DDBJ whole genome shotgun (WGS) entry which is preliminary data.</text>
</comment>
<evidence type="ECO:0000256" key="1">
    <source>
        <dbReference type="SAM" id="MobiDB-lite"/>
    </source>
</evidence>
<evidence type="ECO:0000313" key="4">
    <source>
        <dbReference type="Proteomes" id="UP001586593"/>
    </source>
</evidence>
<keyword evidence="4" id="KW-1185">Reference proteome</keyword>
<feature type="transmembrane region" description="Helical" evidence="2">
    <location>
        <begin position="182"/>
        <end position="203"/>
    </location>
</feature>
<feature type="region of interest" description="Disordered" evidence="1">
    <location>
        <begin position="1"/>
        <end position="32"/>
    </location>
</feature>
<feature type="transmembrane region" description="Helical" evidence="2">
    <location>
        <begin position="256"/>
        <end position="276"/>
    </location>
</feature>
<evidence type="ECO:0000313" key="3">
    <source>
        <dbReference type="EMBL" id="KAL1862965.1"/>
    </source>
</evidence>
<sequence length="346" mass="38319">MEFERNFGRGPRDGAGQLHGPTVRGVEGGDVQPGGLQQGAILDHPFRLPRDEQDPGTQAAIPTARIPAGHQVAAGRPLQHEQRRPNRPWWKNTRTALLIWLLAVIILFVVKLQTGKRKGAPGFSWTGWAAKAATIFNTGLRLTVVHFGCQRMCRVCTQEAVTLLSAFGPVCRFRNSGLLDRVLSVLALLLLPLQLWLIGSIILGDGCNEGWNVYSHWPVRSRRDIRALIDVLWSVSKAHFEFAFPSARFSEAAVDVADYLVLALATEFWAVYTVVAGPCRMAVLLRPLVLFVLSSLAGAFAIRNWRDLMGGPRQLEKVGDAGVFCAILYILWDIPPEAICRNPKCW</sequence>
<reference evidence="3 4" key="1">
    <citation type="journal article" date="2024" name="Commun. Biol.">
        <title>Comparative genomic analysis of thermophilic fungi reveals convergent evolutionary adaptations and gene losses.</title>
        <authorList>
            <person name="Steindorff A.S."/>
            <person name="Aguilar-Pontes M.V."/>
            <person name="Robinson A.J."/>
            <person name="Andreopoulos B."/>
            <person name="LaButti K."/>
            <person name="Kuo A."/>
            <person name="Mondo S."/>
            <person name="Riley R."/>
            <person name="Otillar R."/>
            <person name="Haridas S."/>
            <person name="Lipzen A."/>
            <person name="Grimwood J."/>
            <person name="Schmutz J."/>
            <person name="Clum A."/>
            <person name="Reid I.D."/>
            <person name="Moisan M.C."/>
            <person name="Butler G."/>
            <person name="Nguyen T.T.M."/>
            <person name="Dewar K."/>
            <person name="Conant G."/>
            <person name="Drula E."/>
            <person name="Henrissat B."/>
            <person name="Hansel C."/>
            <person name="Singer S."/>
            <person name="Hutchinson M.I."/>
            <person name="de Vries R.P."/>
            <person name="Natvig D.O."/>
            <person name="Powell A.J."/>
            <person name="Tsang A."/>
            <person name="Grigoriev I.V."/>
        </authorList>
    </citation>
    <scope>NUCLEOTIDE SEQUENCE [LARGE SCALE GENOMIC DNA]</scope>
    <source>
        <strain evidence="3 4">ATCC 24622</strain>
    </source>
</reference>
<protein>
    <submittedName>
        <fullName evidence="3">Uncharacterized protein</fullName>
    </submittedName>
</protein>
<proteinExistence type="predicted"/>
<accession>A0ABR3WJV8</accession>